<organism evidence="1 2">
    <name type="scientific">Thiohalobacter thiocyanaticus</name>
    <dbReference type="NCBI Taxonomy" id="585455"/>
    <lineage>
        <taxon>Bacteria</taxon>
        <taxon>Pseudomonadati</taxon>
        <taxon>Pseudomonadota</taxon>
        <taxon>Gammaproteobacteria</taxon>
        <taxon>Thiohalobacterales</taxon>
        <taxon>Thiohalobacteraceae</taxon>
        <taxon>Thiohalobacter</taxon>
    </lineage>
</organism>
<name>A0A1Z4VNB9_9GAMM</name>
<proteinExistence type="predicted"/>
<dbReference type="RefSeq" id="WP_096364782.1">
    <property type="nucleotide sequence ID" value="NZ_AP018052.1"/>
</dbReference>
<keyword evidence="2" id="KW-1185">Reference proteome</keyword>
<dbReference type="AlphaFoldDB" id="A0A1Z4VNB9"/>
<reference evidence="1 2" key="1">
    <citation type="submission" date="2017-05" db="EMBL/GenBank/DDBJ databases">
        <title>Thiocyanate degradation by Thiohalobacter thiocyanaticus FOKN1.</title>
        <authorList>
            <person name="Oshiki M."/>
            <person name="Fukushima T."/>
            <person name="Kawano S."/>
            <person name="Nakagawa J."/>
        </authorList>
    </citation>
    <scope>NUCLEOTIDE SEQUENCE [LARGE SCALE GENOMIC DNA]</scope>
    <source>
        <strain evidence="1 2">FOKN1</strain>
    </source>
</reference>
<protein>
    <submittedName>
        <fullName evidence="1">Uncharacterized protein</fullName>
    </submittedName>
</protein>
<dbReference type="EMBL" id="AP018052">
    <property type="protein sequence ID" value="BAZ93101.1"/>
    <property type="molecule type" value="Genomic_DNA"/>
</dbReference>
<gene>
    <name evidence="1" type="ORF">FOKN1_0699</name>
</gene>
<dbReference type="KEGG" id="ttc:FOKN1_0699"/>
<evidence type="ECO:0000313" key="2">
    <source>
        <dbReference type="Proteomes" id="UP000218765"/>
    </source>
</evidence>
<evidence type="ECO:0000313" key="1">
    <source>
        <dbReference type="EMBL" id="BAZ93101.1"/>
    </source>
</evidence>
<dbReference type="PROSITE" id="PS51257">
    <property type="entry name" value="PROKAR_LIPOPROTEIN"/>
    <property type="match status" value="1"/>
</dbReference>
<sequence>MSGNKCPFSIIQASGACGCRHAEEVVRRGGSEYDCTEAAAHAVCAALVEHLNALALPELGYEDDLTQTPKSVYERILLGGLQGLRQARDPADSDPGTADIWPVVEAAAGEYGDVTQIPAPTVLPAIQACRIRRRQRGRG</sequence>
<dbReference type="OrthoDB" id="5769069at2"/>
<accession>A0A1Z4VNB9</accession>
<dbReference type="Proteomes" id="UP000218765">
    <property type="component" value="Chromosome"/>
</dbReference>